<dbReference type="GO" id="GO:0005737">
    <property type="term" value="C:cytoplasm"/>
    <property type="evidence" value="ECO:0007669"/>
    <property type="project" value="UniProtKB-SubCell"/>
</dbReference>
<keyword evidence="4 8" id="KW-0132">Cell division</keyword>
<comment type="subunit">
    <text evidence="4">Homodimer. Polymerizes to form a dynamic ring structure in a strictly GTP-dependent manner. Interacts directly with several other division proteins.</text>
</comment>
<evidence type="ECO:0000259" key="7">
    <source>
        <dbReference type="SMART" id="SM00865"/>
    </source>
</evidence>
<dbReference type="InterPro" id="IPR036525">
    <property type="entry name" value="Tubulin/FtsZ_GTPase_sf"/>
</dbReference>
<keyword evidence="2 4" id="KW-0547">Nucleotide-binding</keyword>
<dbReference type="NCBIfam" id="TIGR00065">
    <property type="entry name" value="ftsZ"/>
    <property type="match status" value="1"/>
</dbReference>
<dbReference type="InterPro" id="IPR020805">
    <property type="entry name" value="Cell_div_FtsZ_CS"/>
</dbReference>
<feature type="binding site" evidence="4">
    <location>
        <position position="173"/>
    </location>
    <ligand>
        <name>GTP</name>
        <dbReference type="ChEBI" id="CHEBI:37565"/>
    </ligand>
</feature>
<dbReference type="Pfam" id="PF00091">
    <property type="entry name" value="Tubulin"/>
    <property type="match status" value="1"/>
</dbReference>
<dbReference type="AlphaFoldDB" id="A0A7V4N5E5"/>
<evidence type="ECO:0000259" key="6">
    <source>
        <dbReference type="SMART" id="SM00864"/>
    </source>
</evidence>
<comment type="function">
    <text evidence="4">Essential cell division protein that forms a contractile ring structure (Z ring) at the future cell division site. The regulation of the ring assembly controls the timing and the location of cell division. One of the functions of the FtsZ ring is to recruit other cell division proteins to the septum to produce a new cell wall between the dividing cells. Binds GTP and shows GTPase activity.</text>
</comment>
<dbReference type="GO" id="GO:0032153">
    <property type="term" value="C:cell division site"/>
    <property type="evidence" value="ECO:0007669"/>
    <property type="project" value="UniProtKB-UniRule"/>
</dbReference>
<evidence type="ECO:0000256" key="1">
    <source>
        <dbReference type="ARBA" id="ARBA00009690"/>
    </source>
</evidence>
<feature type="binding site" evidence="4">
    <location>
        <begin position="142"/>
        <end position="144"/>
    </location>
    <ligand>
        <name>GTP</name>
        <dbReference type="ChEBI" id="CHEBI:37565"/>
    </ligand>
</feature>
<dbReference type="GO" id="GO:0000917">
    <property type="term" value="P:division septum assembly"/>
    <property type="evidence" value="ECO:0007669"/>
    <property type="project" value="UniProtKB-KW"/>
</dbReference>
<keyword evidence="4" id="KW-0963">Cytoplasm</keyword>
<dbReference type="InterPro" id="IPR018316">
    <property type="entry name" value="Tubulin/FtsZ_2-layer-sand-dom"/>
</dbReference>
<gene>
    <name evidence="4 8" type="primary">ftsZ</name>
    <name evidence="8" type="ORF">ENU91_07195</name>
</gene>
<dbReference type="SUPFAM" id="SSF52490">
    <property type="entry name" value="Tubulin nucleotide-binding domain-like"/>
    <property type="match status" value="1"/>
</dbReference>
<dbReference type="GO" id="GO:0005525">
    <property type="term" value="F:GTP binding"/>
    <property type="evidence" value="ECO:0007669"/>
    <property type="project" value="UniProtKB-UniRule"/>
</dbReference>
<feature type="domain" description="Tubulin/FtsZ 2-layer sandwich" evidence="7">
    <location>
        <begin position="240"/>
        <end position="357"/>
    </location>
</feature>
<protein>
    <recommendedName>
        <fullName evidence="4 5">Cell division protein FtsZ</fullName>
    </recommendedName>
</protein>
<dbReference type="Gene3D" id="3.40.50.1440">
    <property type="entry name" value="Tubulin/FtsZ, GTPase domain"/>
    <property type="match status" value="1"/>
</dbReference>
<proteinExistence type="inferred from homology"/>
<sequence length="376" mass="41211">MPKLYFFYNKIFKFVIHKRKMIKIEAIKDIKEIDKELERLIEERRPKIKIVGVGGAGNNTIDRMYEVGIKGAELIAVNTDAQDLLYTKADYKVLIGRELTKGLGAGGNPLIGEEAVKEAEAEIRKSLEGASVVFITCGLGGGTGTGASPKIVQIARSLGALTVAVVTLPFTIEGPRRFENAINGLEKLEEVVNTIIIIPNDKLLEIVPDLPIQTAFKIADEVLINSIKGITELITTPGLVNLDFADVKAILENGGISLIGLGESDTQNRAIEAVEKAINNPLLDVEVKNIKGALINIVGGNDLKLDEARKIVEAISLRLDEKANLIWGAQIREDMKGFIRVLLIANGVKGYLRIKNKIMEKKEKEILEEIGIKFIK</sequence>
<keyword evidence="4" id="KW-0717">Septation</keyword>
<dbReference type="GO" id="GO:0003924">
    <property type="term" value="F:GTPase activity"/>
    <property type="evidence" value="ECO:0007669"/>
    <property type="project" value="UniProtKB-UniRule"/>
</dbReference>
<evidence type="ECO:0000256" key="3">
    <source>
        <dbReference type="ARBA" id="ARBA00023134"/>
    </source>
</evidence>
<reference evidence="8" key="1">
    <citation type="journal article" date="2020" name="mSystems">
        <title>Genome- and Community-Level Interaction Insights into Carbon Utilization and Element Cycling Functions of Hydrothermarchaeota in Hydrothermal Sediment.</title>
        <authorList>
            <person name="Zhou Z."/>
            <person name="Liu Y."/>
            <person name="Xu W."/>
            <person name="Pan J."/>
            <person name="Luo Z.H."/>
            <person name="Li M."/>
        </authorList>
    </citation>
    <scope>NUCLEOTIDE SEQUENCE [LARGE SCALE GENOMIC DNA]</scope>
    <source>
        <strain evidence="8">SpSt-711</strain>
    </source>
</reference>
<dbReference type="PRINTS" id="PR00423">
    <property type="entry name" value="CELLDVISFTSZ"/>
</dbReference>
<dbReference type="GO" id="GO:0043093">
    <property type="term" value="P:FtsZ-dependent cytokinesis"/>
    <property type="evidence" value="ECO:0007669"/>
    <property type="project" value="UniProtKB-UniRule"/>
</dbReference>
<feature type="binding site" evidence="4">
    <location>
        <begin position="55"/>
        <end position="59"/>
    </location>
    <ligand>
        <name>GTP</name>
        <dbReference type="ChEBI" id="CHEBI:37565"/>
    </ligand>
</feature>
<dbReference type="InterPro" id="IPR003008">
    <property type="entry name" value="Tubulin_FtsZ_GTPase"/>
</dbReference>
<feature type="binding site" evidence="4">
    <location>
        <position position="177"/>
    </location>
    <ligand>
        <name>GTP</name>
        <dbReference type="ChEBI" id="CHEBI:37565"/>
    </ligand>
</feature>
<dbReference type="InterPro" id="IPR037103">
    <property type="entry name" value="Tubulin/FtsZ-like_C"/>
</dbReference>
<dbReference type="EMBL" id="DTEI01000129">
    <property type="protein sequence ID" value="HGU16408.1"/>
    <property type="molecule type" value="Genomic_DNA"/>
</dbReference>
<organism evidence="8">
    <name type="scientific">Thermodesulfobacterium geofontis</name>
    <dbReference type="NCBI Taxonomy" id="1295609"/>
    <lineage>
        <taxon>Bacteria</taxon>
        <taxon>Pseudomonadati</taxon>
        <taxon>Thermodesulfobacteriota</taxon>
        <taxon>Thermodesulfobacteria</taxon>
        <taxon>Thermodesulfobacteriales</taxon>
        <taxon>Thermodesulfobacteriaceae</taxon>
        <taxon>Thermodesulfobacterium</taxon>
    </lineage>
</organism>
<evidence type="ECO:0000256" key="4">
    <source>
        <dbReference type="HAMAP-Rule" id="MF_00909"/>
    </source>
</evidence>
<comment type="similarity">
    <text evidence="1 4">Belongs to the FtsZ family.</text>
</comment>
<accession>A0A7V4N5E5</accession>
<dbReference type="InterPro" id="IPR000158">
    <property type="entry name" value="Cell_div_FtsZ"/>
</dbReference>
<keyword evidence="3 4" id="KW-0342">GTP-binding</keyword>
<dbReference type="InterPro" id="IPR024757">
    <property type="entry name" value="FtsZ_C"/>
</dbReference>
<dbReference type="HAMAP" id="MF_00909">
    <property type="entry name" value="FtsZ"/>
    <property type="match status" value="1"/>
</dbReference>
<evidence type="ECO:0000256" key="5">
    <source>
        <dbReference type="NCBIfam" id="TIGR00065"/>
    </source>
</evidence>
<comment type="caution">
    <text evidence="8">The sequence shown here is derived from an EMBL/GenBank/DDBJ whole genome shotgun (WGS) entry which is preliminary data.</text>
</comment>
<dbReference type="Gene3D" id="3.30.1330.20">
    <property type="entry name" value="Tubulin/FtsZ, C-terminal domain"/>
    <property type="match status" value="1"/>
</dbReference>
<dbReference type="PANTHER" id="PTHR30314">
    <property type="entry name" value="CELL DIVISION PROTEIN FTSZ-RELATED"/>
    <property type="match status" value="1"/>
</dbReference>
<dbReference type="SUPFAM" id="SSF55307">
    <property type="entry name" value="Tubulin C-terminal domain-like"/>
    <property type="match status" value="1"/>
</dbReference>
<keyword evidence="4" id="KW-0131">Cell cycle</keyword>
<dbReference type="InterPro" id="IPR008280">
    <property type="entry name" value="Tub_FtsZ_C"/>
</dbReference>
<name>A0A7V4N5E5_9BACT</name>
<dbReference type="Pfam" id="PF12327">
    <property type="entry name" value="FtsZ_C"/>
    <property type="match status" value="1"/>
</dbReference>
<dbReference type="PROSITE" id="PS01134">
    <property type="entry name" value="FTSZ_1"/>
    <property type="match status" value="1"/>
</dbReference>
<dbReference type="SMART" id="SM00865">
    <property type="entry name" value="Tubulin_C"/>
    <property type="match status" value="1"/>
</dbReference>
<comment type="subcellular location">
    <subcellularLocation>
        <location evidence="4">Cytoplasm</location>
    </subcellularLocation>
    <text evidence="4">Assembles at midcell at the inner surface of the cytoplasmic membrane.</text>
</comment>
<dbReference type="CDD" id="cd02201">
    <property type="entry name" value="FtsZ_type1"/>
    <property type="match status" value="1"/>
</dbReference>
<feature type="binding site" evidence="4">
    <location>
        <position position="220"/>
    </location>
    <ligand>
        <name>GTP</name>
        <dbReference type="ChEBI" id="CHEBI:37565"/>
    </ligand>
</feature>
<dbReference type="InterPro" id="IPR045061">
    <property type="entry name" value="FtsZ/CetZ"/>
</dbReference>
<dbReference type="SMART" id="SM00864">
    <property type="entry name" value="Tubulin"/>
    <property type="match status" value="1"/>
</dbReference>
<dbReference type="FunFam" id="3.40.50.1440:FF:000001">
    <property type="entry name" value="Cell division protein FtsZ"/>
    <property type="match status" value="1"/>
</dbReference>
<dbReference type="GO" id="GO:0051258">
    <property type="term" value="P:protein polymerization"/>
    <property type="evidence" value="ECO:0007669"/>
    <property type="project" value="UniProtKB-UniRule"/>
</dbReference>
<dbReference type="PANTHER" id="PTHR30314:SF3">
    <property type="entry name" value="MITOCHONDRIAL DIVISION PROTEIN FSZA"/>
    <property type="match status" value="1"/>
</dbReference>
<evidence type="ECO:0000256" key="2">
    <source>
        <dbReference type="ARBA" id="ARBA00022741"/>
    </source>
</evidence>
<feature type="domain" description="Tubulin/FtsZ GTPase" evidence="6">
    <location>
        <begin position="47"/>
        <end position="238"/>
    </location>
</feature>
<evidence type="ECO:0000313" key="8">
    <source>
        <dbReference type="EMBL" id="HGU16408.1"/>
    </source>
</evidence>